<evidence type="ECO:0000313" key="2">
    <source>
        <dbReference type="EMBL" id="MBB6131516.1"/>
    </source>
</evidence>
<dbReference type="AlphaFoldDB" id="A0A841JPI8"/>
<evidence type="ECO:0000256" key="1">
    <source>
        <dbReference type="SAM" id="SignalP"/>
    </source>
</evidence>
<feature type="chain" id="PRO_5032286417" evidence="1">
    <location>
        <begin position="21"/>
        <end position="222"/>
    </location>
</feature>
<keyword evidence="1" id="KW-0732">Signal</keyword>
<accession>A0A841JPI8</accession>
<dbReference type="EMBL" id="JACHCA010000025">
    <property type="protein sequence ID" value="MBB6131516.1"/>
    <property type="molecule type" value="Genomic_DNA"/>
</dbReference>
<evidence type="ECO:0000313" key="3">
    <source>
        <dbReference type="Proteomes" id="UP000548326"/>
    </source>
</evidence>
<protein>
    <submittedName>
        <fullName evidence="2">Uncharacterized protein</fullName>
    </submittedName>
</protein>
<reference evidence="2 3" key="1">
    <citation type="submission" date="2020-08" db="EMBL/GenBank/DDBJ databases">
        <title>Genomic Encyclopedia of Type Strains, Phase IV (KMG-V): Genome sequencing to study the core and pangenomes of soil and plant-associated prokaryotes.</title>
        <authorList>
            <person name="Whitman W."/>
        </authorList>
    </citation>
    <scope>NUCLEOTIDE SEQUENCE [LARGE SCALE GENOMIC DNA]</scope>
    <source>
        <strain evidence="2 3">MP601</strain>
    </source>
</reference>
<name>A0A841JPI8_9SPHI</name>
<organism evidence="2 3">
    <name type="scientific">Mucilaginibacter lappiensis</name>
    <dbReference type="NCBI Taxonomy" id="354630"/>
    <lineage>
        <taxon>Bacteria</taxon>
        <taxon>Pseudomonadati</taxon>
        <taxon>Bacteroidota</taxon>
        <taxon>Sphingobacteriia</taxon>
        <taxon>Sphingobacteriales</taxon>
        <taxon>Sphingobacteriaceae</taxon>
        <taxon>Mucilaginibacter</taxon>
    </lineage>
</organism>
<sequence>MKKLLFISFSLILTLSVAKAQSLYIDPATSAAMATHASVISGGLNNTNNKLGAIGTGQAAIAAELAIANQMQQQIYNGLSQVNAVINNLLGVKEIADCGIDIMNYIGKAAALAKSDPLTLLLAQKSANIFYQQAALLTTEVTSFVQAGGKNNLMDSGERSRILNHIVERMQILRGAAYGIENAIYWAHVNGVFHSLNPFAGYVNHDKQISADIMRKVKFLKQ</sequence>
<dbReference type="RefSeq" id="WP_183589990.1">
    <property type="nucleotide sequence ID" value="NZ_JACHCA010000025.1"/>
</dbReference>
<gene>
    <name evidence="2" type="ORF">HDF22_005667</name>
</gene>
<comment type="caution">
    <text evidence="2">The sequence shown here is derived from an EMBL/GenBank/DDBJ whole genome shotgun (WGS) entry which is preliminary data.</text>
</comment>
<feature type="signal peptide" evidence="1">
    <location>
        <begin position="1"/>
        <end position="20"/>
    </location>
</feature>
<proteinExistence type="predicted"/>
<dbReference type="Proteomes" id="UP000548326">
    <property type="component" value="Unassembled WGS sequence"/>
</dbReference>